<accession>A0A0R1SD38</accession>
<feature type="region of interest" description="Disordered" evidence="1">
    <location>
        <begin position="49"/>
        <end position="99"/>
    </location>
</feature>
<evidence type="ECO:0000313" key="4">
    <source>
        <dbReference type="Proteomes" id="UP000051647"/>
    </source>
</evidence>
<protein>
    <recommendedName>
        <fullName evidence="5">Surface layer protein A domain-containing protein</fullName>
    </recommendedName>
</protein>
<feature type="compositionally biased region" description="Low complexity" evidence="1">
    <location>
        <begin position="49"/>
        <end position="91"/>
    </location>
</feature>
<keyword evidence="4" id="KW-1185">Reference proteome</keyword>
<organism evidence="3 4">
    <name type="scientific">Companilactobacillus versmoldensis DSM 14857 = KCTC 3814</name>
    <dbReference type="NCBI Taxonomy" id="1423815"/>
    <lineage>
        <taxon>Bacteria</taxon>
        <taxon>Bacillati</taxon>
        <taxon>Bacillota</taxon>
        <taxon>Bacilli</taxon>
        <taxon>Lactobacillales</taxon>
        <taxon>Lactobacillaceae</taxon>
        <taxon>Companilactobacillus</taxon>
    </lineage>
</organism>
<reference evidence="3 4" key="1">
    <citation type="journal article" date="2015" name="Genome Announc.">
        <title>Expanding the biotechnology potential of lactobacilli through comparative genomics of 213 strains and associated genera.</title>
        <authorList>
            <person name="Sun Z."/>
            <person name="Harris H.M."/>
            <person name="McCann A."/>
            <person name="Guo C."/>
            <person name="Argimon S."/>
            <person name="Zhang W."/>
            <person name="Yang X."/>
            <person name="Jeffery I.B."/>
            <person name="Cooney J.C."/>
            <person name="Kagawa T.F."/>
            <person name="Liu W."/>
            <person name="Song Y."/>
            <person name="Salvetti E."/>
            <person name="Wrobel A."/>
            <person name="Rasinkangas P."/>
            <person name="Parkhill J."/>
            <person name="Rea M.C."/>
            <person name="O'Sullivan O."/>
            <person name="Ritari J."/>
            <person name="Douillard F.P."/>
            <person name="Paul Ross R."/>
            <person name="Yang R."/>
            <person name="Briner A.E."/>
            <person name="Felis G.E."/>
            <person name="de Vos W.M."/>
            <person name="Barrangou R."/>
            <person name="Klaenhammer T.R."/>
            <person name="Caufield P.W."/>
            <person name="Cui Y."/>
            <person name="Zhang H."/>
            <person name="O'Toole P.W."/>
        </authorList>
    </citation>
    <scope>NUCLEOTIDE SEQUENCE [LARGE SCALE GENOMIC DNA]</scope>
    <source>
        <strain evidence="3 4">DSM 14857</strain>
    </source>
</reference>
<dbReference type="Proteomes" id="UP000051647">
    <property type="component" value="Unassembled WGS sequence"/>
</dbReference>
<dbReference type="PATRIC" id="fig|1423815.3.peg.2114"/>
<feature type="chain" id="PRO_5039320523" description="Surface layer protein A domain-containing protein" evidence="2">
    <location>
        <begin position="34"/>
        <end position="170"/>
    </location>
</feature>
<comment type="caution">
    <text evidence="3">The sequence shown here is derived from an EMBL/GenBank/DDBJ whole genome shotgun (WGS) entry which is preliminary data.</text>
</comment>
<name>A0A0R1SD38_9LACO</name>
<evidence type="ECO:0000256" key="2">
    <source>
        <dbReference type="SAM" id="SignalP"/>
    </source>
</evidence>
<dbReference type="EMBL" id="AZFA01000007">
    <property type="protein sequence ID" value="KRL67213.1"/>
    <property type="molecule type" value="Genomic_DNA"/>
</dbReference>
<feature type="signal peptide" evidence="2">
    <location>
        <begin position="1"/>
        <end position="33"/>
    </location>
</feature>
<evidence type="ECO:0000313" key="3">
    <source>
        <dbReference type="EMBL" id="KRL67213.1"/>
    </source>
</evidence>
<sequence length="170" mass="17984">MHQGGTITMKKTRKTLLISSIVLLGWLPTATIAATSAYDANAAIVGSSQRNNNANRNNNNVNQNNKNNQQNNNKVNNNNQGNNTPANTNQNTGSGLTNVQELPAGSVVNLAGPSGFIYSLYSSSGQRASRGLAGDTSWVTDKSATDSSGSTYYRVSTDEWVKADTGVTLN</sequence>
<dbReference type="AlphaFoldDB" id="A0A0R1SD38"/>
<dbReference type="STRING" id="1423815.FC27_GL002060"/>
<evidence type="ECO:0008006" key="5">
    <source>
        <dbReference type="Google" id="ProtNLM"/>
    </source>
</evidence>
<gene>
    <name evidence="3" type="ORF">FC27_GL002060</name>
</gene>
<keyword evidence="2" id="KW-0732">Signal</keyword>
<proteinExistence type="predicted"/>
<evidence type="ECO:0000256" key="1">
    <source>
        <dbReference type="SAM" id="MobiDB-lite"/>
    </source>
</evidence>